<evidence type="ECO:0000313" key="2">
    <source>
        <dbReference type="EMBL" id="KAE9541717.1"/>
    </source>
</evidence>
<feature type="transmembrane region" description="Helical" evidence="1">
    <location>
        <begin position="57"/>
        <end position="78"/>
    </location>
</feature>
<accession>A0A6G0U0C6</accession>
<comment type="caution">
    <text evidence="2">The sequence shown here is derived from an EMBL/GenBank/DDBJ whole genome shotgun (WGS) entry which is preliminary data.</text>
</comment>
<dbReference type="EMBL" id="VYZN01000012">
    <property type="protein sequence ID" value="KAE9541717.1"/>
    <property type="molecule type" value="Genomic_DNA"/>
</dbReference>
<proteinExistence type="predicted"/>
<feature type="transmembrane region" description="Helical" evidence="1">
    <location>
        <begin position="141"/>
        <end position="165"/>
    </location>
</feature>
<evidence type="ECO:0000256" key="1">
    <source>
        <dbReference type="SAM" id="Phobius"/>
    </source>
</evidence>
<name>A0A6G0U0C6_APHGL</name>
<protein>
    <submittedName>
        <fullName evidence="2">Uncharacterized protein</fullName>
    </submittedName>
</protein>
<gene>
    <name evidence="2" type="ORF">AGLY_003708</name>
</gene>
<keyword evidence="1" id="KW-0812">Transmembrane</keyword>
<reference evidence="2 3" key="1">
    <citation type="submission" date="2019-08" db="EMBL/GenBank/DDBJ databases">
        <title>The genome of the soybean aphid Biotype 1, its phylome, world population structure and adaptation to the North American continent.</title>
        <authorList>
            <person name="Giordano R."/>
            <person name="Donthu R.K."/>
            <person name="Hernandez A.G."/>
            <person name="Wright C.L."/>
            <person name="Zimin A.V."/>
        </authorList>
    </citation>
    <scope>NUCLEOTIDE SEQUENCE [LARGE SCALE GENOMIC DNA]</scope>
    <source>
        <tissue evidence="2">Whole aphids</tissue>
    </source>
</reference>
<dbReference type="AlphaFoldDB" id="A0A6G0U0C6"/>
<dbReference type="Proteomes" id="UP000475862">
    <property type="component" value="Unassembled WGS sequence"/>
</dbReference>
<organism evidence="2 3">
    <name type="scientific">Aphis glycines</name>
    <name type="common">Soybean aphid</name>
    <dbReference type="NCBI Taxonomy" id="307491"/>
    <lineage>
        <taxon>Eukaryota</taxon>
        <taxon>Metazoa</taxon>
        <taxon>Ecdysozoa</taxon>
        <taxon>Arthropoda</taxon>
        <taxon>Hexapoda</taxon>
        <taxon>Insecta</taxon>
        <taxon>Pterygota</taxon>
        <taxon>Neoptera</taxon>
        <taxon>Paraneoptera</taxon>
        <taxon>Hemiptera</taxon>
        <taxon>Sternorrhyncha</taxon>
        <taxon>Aphidomorpha</taxon>
        <taxon>Aphidoidea</taxon>
        <taxon>Aphididae</taxon>
        <taxon>Aphidini</taxon>
        <taxon>Aphis</taxon>
        <taxon>Aphis</taxon>
    </lineage>
</organism>
<keyword evidence="1" id="KW-0472">Membrane</keyword>
<sequence length="197" mass="23545">MKYIKLYPAREYMAGLSKFVFLSIPKRHSAIGKSISIAERQTWVFKLFKNTKNIFKFNLFLLDNITIILFILANKYFFCSEKTHLRKHFICMYYLCPTSVQHKLQTELFKFEKDKIIDFEMLKTFFEIVIKKKIKTVAQPIFFLFIITALVVLASVKQFLLFFILKFCHLYLSSMIHIDYRVFLLINKITSGRMENL</sequence>
<keyword evidence="3" id="KW-1185">Reference proteome</keyword>
<evidence type="ECO:0000313" key="3">
    <source>
        <dbReference type="Proteomes" id="UP000475862"/>
    </source>
</evidence>
<keyword evidence="1" id="KW-1133">Transmembrane helix</keyword>